<dbReference type="RefSeq" id="WP_112375913.1">
    <property type="nucleotide sequence ID" value="NZ_CP069793.1"/>
</dbReference>
<reference evidence="4 5" key="1">
    <citation type="submission" date="2018-06" db="EMBL/GenBank/DDBJ databases">
        <authorList>
            <consortium name="Pathogen Informatics"/>
            <person name="Doyle S."/>
        </authorList>
    </citation>
    <scope>NUCLEOTIDE SEQUENCE [LARGE SCALE GENOMIC DNA]</scope>
    <source>
        <strain evidence="4 5">NCTC11343</strain>
    </source>
</reference>
<dbReference type="PANTHER" id="PTHR48051:SF1">
    <property type="entry name" value="RAS SUPPRESSOR PROTEIN 1"/>
    <property type="match status" value="1"/>
</dbReference>
<accession>A0A2X2JL32</accession>
<dbReference type="Gene3D" id="2.60.40.10">
    <property type="entry name" value="Immunoglobulins"/>
    <property type="match status" value="1"/>
</dbReference>
<evidence type="ECO:0000259" key="3">
    <source>
        <dbReference type="Pfam" id="PF23598"/>
    </source>
</evidence>
<gene>
    <name evidence="4" type="ORF">NCTC11343_04528</name>
</gene>
<proteinExistence type="predicted"/>
<dbReference type="Proteomes" id="UP000251241">
    <property type="component" value="Unassembled WGS sequence"/>
</dbReference>
<evidence type="ECO:0000256" key="2">
    <source>
        <dbReference type="ARBA" id="ARBA00022737"/>
    </source>
</evidence>
<dbReference type="Pfam" id="PF23598">
    <property type="entry name" value="LRR_14"/>
    <property type="match status" value="1"/>
</dbReference>
<sequence>MYHKSTLFWCSFLCVFFESFLFVACSKKEYQDVLKTVYEPKAEPTELYDEFTVQLKGSALQKGETGTWSITKGTVVEDYVKIDDPNNPNSFFRGVPGEEYILTWTVKGSGNSNTATVDVKIPELHIDIKENTPSSFKTILHFAVDPKYKGKWSFDKAYGHLHSTYHDGWARPVEENPTIELHGYSNTSYQVTYTMTYAGKNYQFTKKVQTGEYQEDEALNELQMGRGGRVVEDKDGHIIEINMQASGIAHCFNDPGSFPALKAFKYLRKLILGGSSLKDVPTIFGDHYLALEELSLDRVGYYLTIPDNFGNLTKLKSFHLTPMRTPDLGYTVVLPKTFGNLKSLETLIMRYVGDVDFNGTLGKLVNLKHLDCFVTQLPSDFGNLTKLVSTEVLAQQAYIPSSLSQCRNLRFARFSFVYPGSSPVTLPSDIDNLTKLDTLEIYGESRLQQLPQSFGNLKSLKQLWIQGESLQSIPDNIGNLSNLRFWLVGGNFKTLPASIGNLKKLEDLWLSPSVEKLPDEFGGLSSLSYLNMENSRLTTLPETFGKLKSLKEINARASSITDFPSSFGQLDGLLKLDFNYSKLKKFPVEICALKAVNNVILNGTNLGRLPDEIYSMRSGVIFTLYQCLNMDYDQLKEITAKRDGLVFYY</sequence>
<dbReference type="SUPFAM" id="SSF52047">
    <property type="entry name" value="RNI-like"/>
    <property type="match status" value="1"/>
</dbReference>
<evidence type="ECO:0000256" key="1">
    <source>
        <dbReference type="ARBA" id="ARBA00022614"/>
    </source>
</evidence>
<dbReference type="AlphaFoldDB" id="A0A2X2JL32"/>
<evidence type="ECO:0000313" key="5">
    <source>
        <dbReference type="Proteomes" id="UP000251241"/>
    </source>
</evidence>
<dbReference type="EMBL" id="UAUU01000011">
    <property type="protein sequence ID" value="SPZ92483.1"/>
    <property type="molecule type" value="Genomic_DNA"/>
</dbReference>
<feature type="domain" description="Disease resistance R13L4/SHOC-2-like LRR" evidence="3">
    <location>
        <begin position="428"/>
        <end position="513"/>
    </location>
</feature>
<dbReference type="InterPro" id="IPR013783">
    <property type="entry name" value="Ig-like_fold"/>
</dbReference>
<evidence type="ECO:0000313" key="4">
    <source>
        <dbReference type="EMBL" id="SPZ92483.1"/>
    </source>
</evidence>
<dbReference type="GeneID" id="97179465"/>
<dbReference type="GO" id="GO:0005737">
    <property type="term" value="C:cytoplasm"/>
    <property type="evidence" value="ECO:0007669"/>
    <property type="project" value="TreeGrafter"/>
</dbReference>
<protein>
    <submittedName>
        <fullName evidence="4">Leucine Rich repeats (2 copies)</fullName>
    </submittedName>
</protein>
<dbReference type="InterPro" id="IPR050216">
    <property type="entry name" value="LRR_domain-containing"/>
</dbReference>
<dbReference type="PANTHER" id="PTHR48051">
    <property type="match status" value="1"/>
</dbReference>
<keyword evidence="2" id="KW-0677">Repeat</keyword>
<keyword evidence="1" id="KW-0433">Leucine-rich repeat</keyword>
<organism evidence="4 5">
    <name type="scientific">Sphingobacterium multivorum</name>
    <dbReference type="NCBI Taxonomy" id="28454"/>
    <lineage>
        <taxon>Bacteria</taxon>
        <taxon>Pseudomonadati</taxon>
        <taxon>Bacteroidota</taxon>
        <taxon>Sphingobacteriia</taxon>
        <taxon>Sphingobacteriales</taxon>
        <taxon>Sphingobacteriaceae</taxon>
        <taxon>Sphingobacterium</taxon>
    </lineage>
</organism>
<dbReference type="InterPro" id="IPR032675">
    <property type="entry name" value="LRR_dom_sf"/>
</dbReference>
<name>A0A2X2JL32_SPHMU</name>
<dbReference type="Gene3D" id="3.80.10.10">
    <property type="entry name" value="Ribonuclease Inhibitor"/>
    <property type="match status" value="3"/>
</dbReference>
<dbReference type="InterPro" id="IPR055414">
    <property type="entry name" value="LRR_R13L4/SHOC2-like"/>
</dbReference>